<protein>
    <submittedName>
        <fullName evidence="2">SAM-dependent methyltransferase</fullName>
    </submittedName>
</protein>
<dbReference type="PANTHER" id="PTHR43464">
    <property type="entry name" value="METHYLTRANSFERASE"/>
    <property type="match status" value="1"/>
</dbReference>
<organism evidence="2 3">
    <name type="scientific">Desulfobulbus oralis</name>
    <dbReference type="NCBI Taxonomy" id="1986146"/>
    <lineage>
        <taxon>Bacteria</taxon>
        <taxon>Pseudomonadati</taxon>
        <taxon>Thermodesulfobacteriota</taxon>
        <taxon>Desulfobulbia</taxon>
        <taxon>Desulfobulbales</taxon>
        <taxon>Desulfobulbaceae</taxon>
        <taxon>Desulfobulbus</taxon>
    </lineage>
</organism>
<keyword evidence="3" id="KW-1185">Reference proteome</keyword>
<gene>
    <name evidence="2" type="ORF">CAY53_03585</name>
</gene>
<keyword evidence="2" id="KW-0808">Transferase</keyword>
<evidence type="ECO:0000313" key="3">
    <source>
        <dbReference type="Proteomes" id="UP000239867"/>
    </source>
</evidence>
<dbReference type="InterPro" id="IPR029063">
    <property type="entry name" value="SAM-dependent_MTases_sf"/>
</dbReference>
<sequence>MNIGHAPHSAWGRAHLSPARDAHILDIGCGGGANLAHFLRMCPEGLVCGIDFSTVSVAHSLRKNADAVAAGRCEVRLGNASAIPYGEDRFDVVTAFETLYFWPDLPQAFSEAYRVLKPGGLFLICNEATNPECRWTALIEGMQVYTEDTLRGLLAAAGFTDMDSDTGRRGNLCLRARKAPRGNGEEAAAQSGESA</sequence>
<evidence type="ECO:0000259" key="1">
    <source>
        <dbReference type="Pfam" id="PF08241"/>
    </source>
</evidence>
<accession>A0A2L1GRB9</accession>
<dbReference type="KEGG" id="deo:CAY53_03585"/>
<keyword evidence="2" id="KW-0489">Methyltransferase</keyword>
<dbReference type="SUPFAM" id="SSF53335">
    <property type="entry name" value="S-adenosyl-L-methionine-dependent methyltransferases"/>
    <property type="match status" value="1"/>
</dbReference>
<dbReference type="Proteomes" id="UP000239867">
    <property type="component" value="Chromosome"/>
</dbReference>
<reference evidence="2 3" key="1">
    <citation type="journal article" date="2018" name="MBio">
        <title>Insights into the evolution of host association through the isolation and characterization of a novel human periodontal pathobiont, Desulfobulbus oralis.</title>
        <authorList>
            <person name="Cross K.L."/>
            <person name="Chirania P."/>
            <person name="Xiong W."/>
            <person name="Beall C.J."/>
            <person name="Elkins J.G."/>
            <person name="Giannone R.J."/>
            <person name="Griffen A.L."/>
            <person name="Guss A.M."/>
            <person name="Hettich R.L."/>
            <person name="Joshi S.S."/>
            <person name="Mokrzan E.M."/>
            <person name="Martin R.K."/>
            <person name="Zhulin I.B."/>
            <person name="Leys E.J."/>
            <person name="Podar M."/>
        </authorList>
    </citation>
    <scope>NUCLEOTIDE SEQUENCE [LARGE SCALE GENOMIC DNA]</scope>
    <source>
        <strain evidence="2 3">ORNL</strain>
    </source>
</reference>
<dbReference type="AlphaFoldDB" id="A0A2L1GRB9"/>
<dbReference type="OrthoDB" id="5363250at2"/>
<dbReference type="GO" id="GO:0032259">
    <property type="term" value="P:methylation"/>
    <property type="evidence" value="ECO:0007669"/>
    <property type="project" value="UniProtKB-KW"/>
</dbReference>
<name>A0A2L1GRB9_9BACT</name>
<dbReference type="Pfam" id="PF08241">
    <property type="entry name" value="Methyltransf_11"/>
    <property type="match status" value="1"/>
</dbReference>
<dbReference type="InterPro" id="IPR013216">
    <property type="entry name" value="Methyltransf_11"/>
</dbReference>
<dbReference type="RefSeq" id="WP_104937417.1">
    <property type="nucleotide sequence ID" value="NZ_CP021255.1"/>
</dbReference>
<proteinExistence type="predicted"/>
<feature type="domain" description="Methyltransferase type 11" evidence="1">
    <location>
        <begin position="25"/>
        <end position="124"/>
    </location>
</feature>
<dbReference type="CDD" id="cd02440">
    <property type="entry name" value="AdoMet_MTases"/>
    <property type="match status" value="1"/>
</dbReference>
<dbReference type="GO" id="GO:0008757">
    <property type="term" value="F:S-adenosylmethionine-dependent methyltransferase activity"/>
    <property type="evidence" value="ECO:0007669"/>
    <property type="project" value="InterPro"/>
</dbReference>
<evidence type="ECO:0000313" key="2">
    <source>
        <dbReference type="EMBL" id="AVD72212.1"/>
    </source>
</evidence>
<dbReference type="Gene3D" id="3.40.50.150">
    <property type="entry name" value="Vaccinia Virus protein VP39"/>
    <property type="match status" value="1"/>
</dbReference>
<dbReference type="EMBL" id="CP021255">
    <property type="protein sequence ID" value="AVD72212.1"/>
    <property type="molecule type" value="Genomic_DNA"/>
</dbReference>